<name>A0AB39CFU2_9BURK</name>
<dbReference type="EMBL" id="CP158252">
    <property type="protein sequence ID" value="XDJ40879.1"/>
    <property type="molecule type" value="Genomic_DNA"/>
</dbReference>
<organism evidence="1">
    <name type="scientific">Castellaniella ginsengisoli</name>
    <dbReference type="NCBI Taxonomy" id="546114"/>
    <lineage>
        <taxon>Bacteria</taxon>
        <taxon>Pseudomonadati</taxon>
        <taxon>Pseudomonadota</taxon>
        <taxon>Betaproteobacteria</taxon>
        <taxon>Burkholderiales</taxon>
        <taxon>Alcaligenaceae</taxon>
        <taxon>Castellaniella</taxon>
    </lineage>
</organism>
<protein>
    <submittedName>
        <fullName evidence="1">Uncharacterized protein</fullName>
    </submittedName>
</protein>
<dbReference type="RefSeq" id="WP_368642929.1">
    <property type="nucleotide sequence ID" value="NZ_CP158252.1"/>
</dbReference>
<reference evidence="1" key="1">
    <citation type="submission" date="2024-05" db="EMBL/GenBank/DDBJ databases">
        <authorList>
            <person name="Luo Y.-C."/>
            <person name="Nicholds J."/>
            <person name="Mortimer T."/>
            <person name="Maboni G."/>
        </authorList>
    </citation>
    <scope>NUCLEOTIDE SEQUENCE</scope>
    <source>
        <strain evidence="1">153920</strain>
    </source>
</reference>
<dbReference type="AlphaFoldDB" id="A0AB39CFU2"/>
<gene>
    <name evidence="1" type="ORF">ABRY99_07880</name>
</gene>
<sequence length="175" mass="19575">MLTADGLDAARAGSSLYLDYPELDSRRISQATVLHNLVAQREVLRRLPEYSGWRSDREFGQNIAEAKRPDGALMDQCGGLWGLEIELSGKWARRLDQMAIRIVAGIAQRTFAGFHVLCASAAMAERYRAVLAPGHQIQRWEPGPAGSSKFFPQGCWEPTPRWVSDSIHIEILKNQ</sequence>
<proteinExistence type="predicted"/>
<accession>A0AB39CFU2</accession>
<evidence type="ECO:0000313" key="1">
    <source>
        <dbReference type="EMBL" id="XDJ40879.1"/>
    </source>
</evidence>